<dbReference type="GO" id="GO:0046872">
    <property type="term" value="F:metal ion binding"/>
    <property type="evidence" value="ECO:0007669"/>
    <property type="project" value="UniProtKB-KW"/>
</dbReference>
<dbReference type="EMBL" id="JAPQKI010000005">
    <property type="protein sequence ID" value="KAJ5099808.1"/>
    <property type="molecule type" value="Genomic_DNA"/>
</dbReference>
<dbReference type="PANTHER" id="PTHR30521">
    <property type="entry name" value="DEFERROCHELATASE/PEROXIDASE"/>
    <property type="match status" value="1"/>
</dbReference>
<keyword evidence="5" id="KW-0560">Oxidoreductase</keyword>
<evidence type="ECO:0000256" key="4">
    <source>
        <dbReference type="ARBA" id="ARBA00022723"/>
    </source>
</evidence>
<dbReference type="OrthoDB" id="3207336at2759"/>
<dbReference type="GO" id="GO:0005829">
    <property type="term" value="C:cytosol"/>
    <property type="evidence" value="ECO:0007669"/>
    <property type="project" value="TreeGrafter"/>
</dbReference>
<comment type="similarity">
    <text evidence="7">Belongs to the DyP-type peroxidase family.</text>
</comment>
<comment type="cofactor">
    <cofactor evidence="1">
        <name>heme b</name>
        <dbReference type="ChEBI" id="CHEBI:60344"/>
    </cofactor>
</comment>
<reference evidence="9" key="2">
    <citation type="journal article" date="2023" name="IMA Fungus">
        <title>Comparative genomic study of the Penicillium genus elucidates a diverse pangenome and 15 lateral gene transfer events.</title>
        <authorList>
            <person name="Petersen C."/>
            <person name="Sorensen T."/>
            <person name="Nielsen M.R."/>
            <person name="Sondergaard T.E."/>
            <person name="Sorensen J.L."/>
            <person name="Fitzpatrick D.A."/>
            <person name="Frisvad J.C."/>
            <person name="Nielsen K.L."/>
        </authorList>
    </citation>
    <scope>NUCLEOTIDE SEQUENCE</scope>
    <source>
        <strain evidence="9">IBT 30761</strain>
    </source>
</reference>
<keyword evidence="4" id="KW-0479">Metal-binding</keyword>
<keyword evidence="6" id="KW-0408">Iron</keyword>
<feature type="domain" description="DyP dimeric alpha+beta barrel" evidence="8">
    <location>
        <begin position="4"/>
        <end position="115"/>
    </location>
</feature>
<keyword evidence="10" id="KW-1185">Reference proteome</keyword>
<dbReference type="InterPro" id="IPR011008">
    <property type="entry name" value="Dimeric_a/b-barrel"/>
</dbReference>
<dbReference type="InterPro" id="IPR006314">
    <property type="entry name" value="Dyp_peroxidase"/>
</dbReference>
<dbReference type="Pfam" id="PF21105">
    <property type="entry name" value="DyP_N"/>
    <property type="match status" value="1"/>
</dbReference>
<evidence type="ECO:0000256" key="7">
    <source>
        <dbReference type="ARBA" id="ARBA00025737"/>
    </source>
</evidence>
<dbReference type="SUPFAM" id="SSF54909">
    <property type="entry name" value="Dimeric alpha+beta barrel"/>
    <property type="match status" value="1"/>
</dbReference>
<comment type="caution">
    <text evidence="9">The sequence shown here is derived from an EMBL/GenBank/DDBJ whole genome shotgun (WGS) entry which is preliminary data.</text>
</comment>
<gene>
    <name evidence="9" type="ORF">N7532_006809</name>
</gene>
<evidence type="ECO:0000256" key="5">
    <source>
        <dbReference type="ARBA" id="ARBA00023002"/>
    </source>
</evidence>
<evidence type="ECO:0000256" key="2">
    <source>
        <dbReference type="ARBA" id="ARBA00022559"/>
    </source>
</evidence>
<evidence type="ECO:0000313" key="9">
    <source>
        <dbReference type="EMBL" id="KAJ5099808.1"/>
    </source>
</evidence>
<protein>
    <recommendedName>
        <fullName evidence="8">DyP dimeric alpha+beta barrel domain-containing protein</fullName>
    </recommendedName>
</protein>
<accession>A0A9W9KB94</accession>
<name>A0A9W9KB94_9EURO</name>
<organism evidence="9 10">
    <name type="scientific">Penicillium argentinense</name>
    <dbReference type="NCBI Taxonomy" id="1131581"/>
    <lineage>
        <taxon>Eukaryota</taxon>
        <taxon>Fungi</taxon>
        <taxon>Dikarya</taxon>
        <taxon>Ascomycota</taxon>
        <taxon>Pezizomycotina</taxon>
        <taxon>Eurotiomycetes</taxon>
        <taxon>Eurotiomycetidae</taxon>
        <taxon>Eurotiales</taxon>
        <taxon>Aspergillaceae</taxon>
        <taxon>Penicillium</taxon>
    </lineage>
</organism>
<dbReference type="PROSITE" id="PS51404">
    <property type="entry name" value="DYP_PEROXIDASE"/>
    <property type="match status" value="1"/>
</dbReference>
<proteinExistence type="inferred from homology"/>
<evidence type="ECO:0000256" key="1">
    <source>
        <dbReference type="ARBA" id="ARBA00001970"/>
    </source>
</evidence>
<dbReference type="PANTHER" id="PTHR30521:SF4">
    <property type="entry name" value="DEFERROCHELATASE"/>
    <property type="match status" value="1"/>
</dbReference>
<evidence type="ECO:0000256" key="6">
    <source>
        <dbReference type="ARBA" id="ARBA00023004"/>
    </source>
</evidence>
<evidence type="ECO:0000313" key="10">
    <source>
        <dbReference type="Proteomes" id="UP001149074"/>
    </source>
</evidence>
<sequence length="430" mass="48338">MANKQITSSQNILDNRKAIQVAKESKSKEDVGIAGVNISITRKQWRKYFKYLCLNHENQHRPCIALQLGGPGFRDDPFIKGMQADMLGEGRDKIENWLDGFKEQMIDGVVMVFLDLKSRYLSSTRGDNNSELSYSWNKVSTKNSIPENVTDHTPLVQDGEVRNENMGKHPPWAKDGSLLVVRKLRQFAPEFEDMLDKNYKRLKFDNKDQLGARLVGRWKSGAPVQRNPIKDNKGEATWNNFDYDPDSQRICPFASHMRKTKPRKGVRNADNFDIIRRGIPYGAEVYPKEIADKKTAGDKIVVSCSRATRLVSPMGSSLSKTISSPSTQRNNVEFLNNEFEVWVNLDNFSTGPAINKAMYGKLPGQDVVIGQSIKDPDEEDDKILDVGIVDGNGQSGRITFEPFVQSHGGDYFFTPSLKLLGDIGAGKQIS</sequence>
<keyword evidence="2" id="KW-0575">Peroxidase</keyword>
<evidence type="ECO:0000259" key="8">
    <source>
        <dbReference type="Pfam" id="PF21105"/>
    </source>
</evidence>
<dbReference type="Proteomes" id="UP001149074">
    <property type="component" value="Unassembled WGS sequence"/>
</dbReference>
<reference evidence="9" key="1">
    <citation type="submission" date="2022-11" db="EMBL/GenBank/DDBJ databases">
        <authorList>
            <person name="Petersen C."/>
        </authorList>
    </citation>
    <scope>NUCLEOTIDE SEQUENCE</scope>
    <source>
        <strain evidence="9">IBT 30761</strain>
    </source>
</reference>
<dbReference type="AlphaFoldDB" id="A0A9W9KB94"/>
<keyword evidence="3" id="KW-0349">Heme</keyword>
<dbReference type="GeneID" id="81358282"/>
<dbReference type="GO" id="GO:0004601">
    <property type="term" value="F:peroxidase activity"/>
    <property type="evidence" value="ECO:0007669"/>
    <property type="project" value="UniProtKB-KW"/>
</dbReference>
<dbReference type="GO" id="GO:0020037">
    <property type="term" value="F:heme binding"/>
    <property type="evidence" value="ECO:0007669"/>
    <property type="project" value="InterPro"/>
</dbReference>
<evidence type="ECO:0000256" key="3">
    <source>
        <dbReference type="ARBA" id="ARBA00022617"/>
    </source>
</evidence>
<dbReference type="InterPro" id="IPR049509">
    <property type="entry name" value="DyP_N"/>
</dbReference>
<dbReference type="RefSeq" id="XP_056475462.1">
    <property type="nucleotide sequence ID" value="XM_056619303.1"/>
</dbReference>